<evidence type="ECO:0000256" key="5">
    <source>
        <dbReference type="ARBA" id="ARBA00023136"/>
    </source>
</evidence>
<keyword evidence="2" id="KW-1003">Cell membrane</keyword>
<dbReference type="PANTHER" id="PTHR30606">
    <property type="entry name" value="LIPID A BIOSYNTHESIS LAUROYL ACYLTRANSFERASE"/>
    <property type="match status" value="1"/>
</dbReference>
<evidence type="ECO:0000256" key="7">
    <source>
        <dbReference type="SAM" id="Phobius"/>
    </source>
</evidence>
<evidence type="ECO:0000256" key="6">
    <source>
        <dbReference type="ARBA" id="ARBA00023315"/>
    </source>
</evidence>
<keyword evidence="9" id="KW-1185">Reference proteome</keyword>
<sequence length="292" mass="33162">MLDFLYLSLYYFLKFLIFIIPKPALNALLNALSALFYKFDKKHTKIMLANLKMCGYDEQEAKKIIKSCYKNFAYFGLSFLKNQGASKEQILNQVRFENAQMVKDALNSGKALIFQTAHYGNWELMSIACAAYFGVSISVVGRNLDNAKMNKILSKNRTRFNIELIPKSGAARGVLNALKNGRVVGMLVDQNTAAKDGIECKFFGKKILHTPAASIFAQKLNALIVPTFVHQDGDISVISFYEPISLDALGKDSIQIATQLQSDATERVIRKKPDEYFWMHKKFKHFYESIYE</sequence>
<organism evidence="8 9">
    <name type="scientific">Candidatus Campylobacter infans</name>
    <dbReference type="NCBI Taxonomy" id="2561898"/>
    <lineage>
        <taxon>Bacteria</taxon>
        <taxon>Pseudomonadati</taxon>
        <taxon>Campylobacterota</taxon>
        <taxon>Epsilonproteobacteria</taxon>
        <taxon>Campylobacterales</taxon>
        <taxon>Campylobacteraceae</taxon>
        <taxon>Campylobacter</taxon>
    </lineage>
</organism>
<protein>
    <submittedName>
        <fullName evidence="8">Lipid A biosynthesis lauroyl acyltransferase</fullName>
        <ecNumber evidence="8">2.3.1.241</ecNumber>
    </submittedName>
</protein>
<evidence type="ECO:0000256" key="4">
    <source>
        <dbReference type="ARBA" id="ARBA00022679"/>
    </source>
</evidence>
<feature type="transmembrane region" description="Helical" evidence="7">
    <location>
        <begin position="12"/>
        <end position="37"/>
    </location>
</feature>
<keyword evidence="7" id="KW-1133">Transmembrane helix</keyword>
<dbReference type="CDD" id="cd07984">
    <property type="entry name" value="LPLAT_LABLAT-like"/>
    <property type="match status" value="1"/>
</dbReference>
<comment type="subcellular location">
    <subcellularLocation>
        <location evidence="1">Cell inner membrane</location>
    </subcellularLocation>
</comment>
<dbReference type="KEGG" id="cinf:CINF_0129"/>
<evidence type="ECO:0000256" key="3">
    <source>
        <dbReference type="ARBA" id="ARBA00022519"/>
    </source>
</evidence>
<dbReference type="Pfam" id="PF03279">
    <property type="entry name" value="Lip_A_acyltrans"/>
    <property type="match status" value="1"/>
</dbReference>
<dbReference type="EMBL" id="CP049075">
    <property type="protein sequence ID" value="QLI04681.1"/>
    <property type="molecule type" value="Genomic_DNA"/>
</dbReference>
<accession>A0A7H9CGC6</accession>
<keyword evidence="4 8" id="KW-0808">Transferase</keyword>
<dbReference type="GO" id="GO:0008913">
    <property type="term" value="F:Kdo2-lipid IVA acyltransferase activity"/>
    <property type="evidence" value="ECO:0007669"/>
    <property type="project" value="UniProtKB-EC"/>
</dbReference>
<dbReference type="PANTHER" id="PTHR30606:SF9">
    <property type="entry name" value="LIPID A BIOSYNTHESIS LAUROYLTRANSFERASE"/>
    <property type="match status" value="1"/>
</dbReference>
<gene>
    <name evidence="8" type="primary">waaM</name>
    <name evidence="8" type="ORF">CINF_0129</name>
</gene>
<dbReference type="NCBIfam" id="NF006270">
    <property type="entry name" value="PRK08419.1"/>
    <property type="match status" value="1"/>
</dbReference>
<evidence type="ECO:0000256" key="2">
    <source>
        <dbReference type="ARBA" id="ARBA00022475"/>
    </source>
</evidence>
<proteinExistence type="predicted"/>
<keyword evidence="3" id="KW-0997">Cell inner membrane</keyword>
<name>A0A7H9CGC6_9BACT</name>
<dbReference type="RefSeq" id="WP_178695787.1">
    <property type="nucleotide sequence ID" value="NZ_CP049075.1"/>
</dbReference>
<evidence type="ECO:0000256" key="1">
    <source>
        <dbReference type="ARBA" id="ARBA00004533"/>
    </source>
</evidence>
<evidence type="ECO:0000313" key="8">
    <source>
        <dbReference type="EMBL" id="QLI04681.1"/>
    </source>
</evidence>
<evidence type="ECO:0000313" key="9">
    <source>
        <dbReference type="Proteomes" id="UP000509414"/>
    </source>
</evidence>
<reference evidence="8 9" key="1">
    <citation type="submission" date="2020-02" db="EMBL/GenBank/DDBJ databases">
        <title>Complete genome sequence of the novel Campylobacter species Candidatus Campylobacter infans.</title>
        <authorList>
            <person name="Duim B."/>
            <person name="Zomer A."/>
            <person name="van der Graaf L."/>
            <person name="Wagenaar J."/>
        </authorList>
    </citation>
    <scope>NUCLEOTIDE SEQUENCE [LARGE SCALE GENOMIC DNA]</scope>
    <source>
        <strain evidence="8 9">19S00001</strain>
    </source>
</reference>
<keyword evidence="7" id="KW-0812">Transmembrane</keyword>
<keyword evidence="5 7" id="KW-0472">Membrane</keyword>
<dbReference type="InterPro" id="IPR004960">
    <property type="entry name" value="LipA_acyltrans"/>
</dbReference>
<keyword evidence="6 8" id="KW-0012">Acyltransferase</keyword>
<dbReference type="GO" id="GO:0005886">
    <property type="term" value="C:plasma membrane"/>
    <property type="evidence" value="ECO:0007669"/>
    <property type="project" value="UniProtKB-SubCell"/>
</dbReference>
<dbReference type="AlphaFoldDB" id="A0A7H9CGC6"/>
<dbReference type="GO" id="GO:0009247">
    <property type="term" value="P:glycolipid biosynthetic process"/>
    <property type="evidence" value="ECO:0007669"/>
    <property type="project" value="UniProtKB-ARBA"/>
</dbReference>
<dbReference type="EC" id="2.3.1.241" evidence="8"/>
<dbReference type="Proteomes" id="UP000509414">
    <property type="component" value="Chromosome"/>
</dbReference>